<proteinExistence type="predicted"/>
<dbReference type="Proteomes" id="UP000078046">
    <property type="component" value="Unassembled WGS sequence"/>
</dbReference>
<evidence type="ECO:0008006" key="3">
    <source>
        <dbReference type="Google" id="ProtNLM"/>
    </source>
</evidence>
<protein>
    <recommendedName>
        <fullName evidence="3">LSM domain-containing protein</fullName>
    </recommendedName>
</protein>
<organism evidence="1 2">
    <name type="scientific">Intoshia linei</name>
    <dbReference type="NCBI Taxonomy" id="1819745"/>
    <lineage>
        <taxon>Eukaryota</taxon>
        <taxon>Metazoa</taxon>
        <taxon>Spiralia</taxon>
        <taxon>Lophotrochozoa</taxon>
        <taxon>Mesozoa</taxon>
        <taxon>Orthonectida</taxon>
        <taxon>Rhopaluridae</taxon>
        <taxon>Intoshia</taxon>
    </lineage>
</organism>
<comment type="caution">
    <text evidence="1">The sequence shown here is derived from an EMBL/GenBank/DDBJ whole genome shotgun (WGS) entry which is preliminary data.</text>
</comment>
<evidence type="ECO:0000313" key="1">
    <source>
        <dbReference type="EMBL" id="OAF67132.1"/>
    </source>
</evidence>
<accession>A0A177B071</accession>
<reference evidence="1 2" key="1">
    <citation type="submission" date="2016-04" db="EMBL/GenBank/DDBJ databases">
        <title>The genome of Intoshia linei affirms orthonectids as highly simplified spiralians.</title>
        <authorList>
            <person name="Mikhailov K.V."/>
            <person name="Slusarev G.S."/>
            <person name="Nikitin M.A."/>
            <person name="Logacheva M.D."/>
            <person name="Penin A."/>
            <person name="Aleoshin V."/>
            <person name="Panchin Y.V."/>
        </authorList>
    </citation>
    <scope>NUCLEOTIDE SEQUENCE [LARGE SCALE GENOMIC DNA]</scope>
    <source>
        <strain evidence="1">Intl2013</strain>
        <tissue evidence="1">Whole animal</tissue>
    </source>
</reference>
<name>A0A177B071_9BILA</name>
<keyword evidence="2" id="KW-1185">Reference proteome</keyword>
<evidence type="ECO:0000313" key="2">
    <source>
        <dbReference type="Proteomes" id="UP000078046"/>
    </source>
</evidence>
<sequence length="100" mass="11602">MAMSDYLYRSAYATMNDWLNLIGHFVSIKMVNNKKLTGEIVAVSIKDCEELALTDTKKIYIVSFEDISEIHIKNKSFHQKNFSFNKIDLEKCTVLQFNTD</sequence>
<gene>
    <name evidence="1" type="ORF">A3Q56_05134</name>
</gene>
<dbReference type="EMBL" id="LWCA01000740">
    <property type="protein sequence ID" value="OAF67132.1"/>
    <property type="molecule type" value="Genomic_DNA"/>
</dbReference>
<dbReference type="AlphaFoldDB" id="A0A177B071"/>